<comment type="caution">
    <text evidence="2">The sequence shown here is derived from an EMBL/GenBank/DDBJ whole genome shotgun (WGS) entry which is preliminary data.</text>
</comment>
<dbReference type="AlphaFoldDB" id="A0A9X1DBP5"/>
<evidence type="ECO:0000259" key="1">
    <source>
        <dbReference type="Pfam" id="PF12697"/>
    </source>
</evidence>
<sequence length="244" mass="25432">MASFLLIHGAWHGGWCFDRLRGPLEATGHVVAAPDLPGMGGDARALGAASLSGWAAFVAEEARKLPSPVILCGHSRGGLVISQAAEHAPELFSDLVYITAALVPDGKSLYDVIGAAMEGDDFGTALSPVADGLGLVFDAEAAIPVFYNQCAPADQAASAARLVAEPVRPLGTPLSLSAARFGSLPRHYIECANDQCFPLAAQRAMQAGMPCDTVVTLESDHSPFVCVPEQLAGVLIEIANRRET</sequence>
<dbReference type="GO" id="GO:0080032">
    <property type="term" value="F:methyl jasmonate esterase activity"/>
    <property type="evidence" value="ECO:0007669"/>
    <property type="project" value="TreeGrafter"/>
</dbReference>
<dbReference type="InterPro" id="IPR000073">
    <property type="entry name" value="AB_hydrolase_1"/>
</dbReference>
<dbReference type="InterPro" id="IPR029058">
    <property type="entry name" value="AB_hydrolase_fold"/>
</dbReference>
<organism evidence="2 3">
    <name type="scientific">Sphingobium nicotianae</name>
    <dbReference type="NCBI Taxonomy" id="2782607"/>
    <lineage>
        <taxon>Bacteria</taxon>
        <taxon>Pseudomonadati</taxon>
        <taxon>Pseudomonadota</taxon>
        <taxon>Alphaproteobacteria</taxon>
        <taxon>Sphingomonadales</taxon>
        <taxon>Sphingomonadaceae</taxon>
        <taxon>Sphingobium</taxon>
    </lineage>
</organism>
<feature type="domain" description="AB hydrolase-1" evidence="1">
    <location>
        <begin position="4"/>
        <end position="225"/>
    </location>
</feature>
<dbReference type="InterPro" id="IPR045889">
    <property type="entry name" value="MES/HNL"/>
</dbReference>
<dbReference type="PANTHER" id="PTHR10992">
    <property type="entry name" value="METHYLESTERASE FAMILY MEMBER"/>
    <property type="match status" value="1"/>
</dbReference>
<dbReference type="PANTHER" id="PTHR10992:SF872">
    <property type="entry name" value="METHYLESTERASE 11, CHLOROPLASTIC-RELATED"/>
    <property type="match status" value="1"/>
</dbReference>
<keyword evidence="2" id="KW-0378">Hydrolase</keyword>
<dbReference type="GO" id="GO:0009694">
    <property type="term" value="P:jasmonic acid metabolic process"/>
    <property type="evidence" value="ECO:0007669"/>
    <property type="project" value="TreeGrafter"/>
</dbReference>
<dbReference type="Pfam" id="PF12697">
    <property type="entry name" value="Abhydrolase_6"/>
    <property type="match status" value="1"/>
</dbReference>
<dbReference type="EMBL" id="JAHGAW010000005">
    <property type="protein sequence ID" value="MBT2187027.1"/>
    <property type="molecule type" value="Genomic_DNA"/>
</dbReference>
<protein>
    <submittedName>
        <fullName evidence="2">Alpha/beta fold hydrolase</fullName>
    </submittedName>
</protein>
<dbReference type="GO" id="GO:0080030">
    <property type="term" value="F:methyl indole-3-acetate esterase activity"/>
    <property type="evidence" value="ECO:0007669"/>
    <property type="project" value="TreeGrafter"/>
</dbReference>
<dbReference type="Gene3D" id="3.40.50.1820">
    <property type="entry name" value="alpha/beta hydrolase"/>
    <property type="match status" value="1"/>
</dbReference>
<dbReference type="GO" id="GO:0009696">
    <property type="term" value="P:salicylic acid metabolic process"/>
    <property type="evidence" value="ECO:0007669"/>
    <property type="project" value="TreeGrafter"/>
</dbReference>
<dbReference type="Proteomes" id="UP001138757">
    <property type="component" value="Unassembled WGS sequence"/>
</dbReference>
<dbReference type="RefSeq" id="WP_214622782.1">
    <property type="nucleotide sequence ID" value="NZ_JAHGAW010000005.1"/>
</dbReference>
<evidence type="ECO:0000313" key="3">
    <source>
        <dbReference type="Proteomes" id="UP001138757"/>
    </source>
</evidence>
<proteinExistence type="predicted"/>
<name>A0A9X1DBP5_9SPHN</name>
<dbReference type="GO" id="GO:0080031">
    <property type="term" value="F:methyl salicylate esterase activity"/>
    <property type="evidence" value="ECO:0007669"/>
    <property type="project" value="TreeGrafter"/>
</dbReference>
<gene>
    <name evidence="2" type="ORF">KK488_08720</name>
</gene>
<evidence type="ECO:0000313" key="2">
    <source>
        <dbReference type="EMBL" id="MBT2187027.1"/>
    </source>
</evidence>
<accession>A0A9X1DBP5</accession>
<keyword evidence="3" id="KW-1185">Reference proteome</keyword>
<reference evidence="2" key="1">
    <citation type="submission" date="2021-05" db="EMBL/GenBank/DDBJ databases">
        <title>Genome of Sphingobium sp. strain.</title>
        <authorList>
            <person name="Fan R."/>
        </authorList>
    </citation>
    <scope>NUCLEOTIDE SEQUENCE</scope>
    <source>
        <strain evidence="2">H33</strain>
    </source>
</reference>
<dbReference type="SUPFAM" id="SSF53474">
    <property type="entry name" value="alpha/beta-Hydrolases"/>
    <property type="match status" value="1"/>
</dbReference>